<evidence type="ECO:0000256" key="4">
    <source>
        <dbReference type="ARBA" id="ARBA00023136"/>
    </source>
</evidence>
<dbReference type="GO" id="GO:0071555">
    <property type="term" value="P:cell wall organization"/>
    <property type="evidence" value="ECO:0007669"/>
    <property type="project" value="UniProtKB-KW"/>
</dbReference>
<evidence type="ECO:0000256" key="2">
    <source>
        <dbReference type="ARBA" id="ARBA00022692"/>
    </source>
</evidence>
<keyword evidence="3 7" id="KW-1133">Transmembrane helix</keyword>
<dbReference type="HAMAP" id="MF_02065">
    <property type="entry name" value="MltG"/>
    <property type="match status" value="1"/>
</dbReference>
<dbReference type="InterPro" id="IPR003770">
    <property type="entry name" value="MLTG-like"/>
</dbReference>
<name>G7I174_9CORY</name>
<dbReference type="GO" id="GO:0009252">
    <property type="term" value="P:peptidoglycan biosynthetic process"/>
    <property type="evidence" value="ECO:0007669"/>
    <property type="project" value="UniProtKB-UniRule"/>
</dbReference>
<evidence type="ECO:0000256" key="3">
    <source>
        <dbReference type="ARBA" id="ARBA00022989"/>
    </source>
</evidence>
<accession>G7I174</accession>
<reference evidence="8 9" key="1">
    <citation type="journal article" date="2012" name="J. Bacteriol.">
        <title>Genome Sequence of Corynebacterium casei UCMA 3821, Isolated from a Smear-Ripened Cheese.</title>
        <authorList>
            <person name="Monnet C."/>
            <person name="Loux V."/>
            <person name="Bento P."/>
            <person name="Gibrat J.F."/>
            <person name="Straub C."/>
            <person name="Bonnarme P."/>
            <person name="Landaud S."/>
            <person name="Irlinger F."/>
        </authorList>
    </citation>
    <scope>NUCLEOTIDE SEQUENCE [LARGE SCALE GENOMIC DNA]</scope>
    <source>
        <strain evidence="8 9">UCMA 3821</strain>
    </source>
</reference>
<dbReference type="EC" id="4.2.2.29" evidence="7"/>
<dbReference type="PANTHER" id="PTHR30518">
    <property type="entry name" value="ENDOLYTIC MUREIN TRANSGLYCOSYLASE"/>
    <property type="match status" value="1"/>
</dbReference>
<evidence type="ECO:0000256" key="6">
    <source>
        <dbReference type="ARBA" id="ARBA00023316"/>
    </source>
</evidence>
<feature type="transmembrane region" description="Helical" evidence="7">
    <location>
        <begin position="21"/>
        <end position="43"/>
    </location>
</feature>
<keyword evidence="4 7" id="KW-0472">Membrane</keyword>
<proteinExistence type="inferred from homology"/>
<dbReference type="GO" id="GO:0008932">
    <property type="term" value="F:lytic endotransglycosylase activity"/>
    <property type="evidence" value="ECO:0007669"/>
    <property type="project" value="UniProtKB-UniRule"/>
</dbReference>
<evidence type="ECO:0000313" key="9">
    <source>
        <dbReference type="Proteomes" id="UP000004840"/>
    </source>
</evidence>
<feature type="site" description="Important for catalytic activity" evidence="7">
    <location>
        <position position="274"/>
    </location>
</feature>
<comment type="similarity">
    <text evidence="7">Belongs to the transglycosylase MltG family.</text>
</comment>
<gene>
    <name evidence="7" type="primary">mltG</name>
    <name evidence="8" type="ORF">CCAS_13680</name>
</gene>
<comment type="subcellular location">
    <subcellularLocation>
        <location evidence="7">Cell membrane</location>
        <topology evidence="7">Single-pass membrane protein</topology>
    </subcellularLocation>
</comment>
<dbReference type="GO" id="GO:0005886">
    <property type="term" value="C:plasma membrane"/>
    <property type="evidence" value="ECO:0007669"/>
    <property type="project" value="UniProtKB-SubCell"/>
</dbReference>
<dbReference type="PANTHER" id="PTHR30518:SF2">
    <property type="entry name" value="ENDOLYTIC MUREIN TRANSGLYCOSYLASE"/>
    <property type="match status" value="1"/>
</dbReference>
<sequence length="396" mass="42977">MSHKEPRLAKSMEPVHVKRRQRGIAVLIASFVLIIGAVIYIAMRVLSNSGGEVDGNDYEGEGNGTVELVQIPEGSSISQLGPELEERDIVKSDAAFQTAAASNSDAGNIQPGFYRLQRQMSASSAVEALLDAENRVDMLEVQGGSTLMDINVLGGDVRYGVYSLIEGVTCNDGECVNKADLENTAATVDPAELGAPEWALEEIRARGDDPKRIEGLIAPGQYVLDPNMSAQEILTDLITRSTSMYNETGIVDRAAAIGITPYELLTSASLVEREAPAGEFDKVARVILNRLDAPMRLEFDSTVNYGLEDVELATTDEDRGNVTPWNTYAMDGLPETPIASPSEDAIKAMENPADGEWLFFVTIDDQGTTVFTNTFEEHLEQVDRAIDSGILDTQRQ</sequence>
<comment type="catalytic activity">
    <reaction evidence="7">
        <text>a peptidoglycan chain = a peptidoglycan chain with N-acetyl-1,6-anhydromuramyl-[peptide] at the reducing end + a peptidoglycan chain with N-acetylglucosamine at the non-reducing end.</text>
        <dbReference type="EC" id="4.2.2.29"/>
    </reaction>
</comment>
<evidence type="ECO:0000256" key="1">
    <source>
        <dbReference type="ARBA" id="ARBA00022475"/>
    </source>
</evidence>
<evidence type="ECO:0000256" key="5">
    <source>
        <dbReference type="ARBA" id="ARBA00023239"/>
    </source>
</evidence>
<comment type="caution">
    <text evidence="8">The sequence shown here is derived from an EMBL/GenBank/DDBJ whole genome shotgun (WGS) entry which is preliminary data.</text>
</comment>
<protein>
    <recommendedName>
        <fullName evidence="7">Endolytic murein transglycosylase</fullName>
        <ecNumber evidence="7">4.2.2.29</ecNumber>
    </recommendedName>
    <alternativeName>
        <fullName evidence="7">Peptidoglycan lytic transglycosylase</fullName>
    </alternativeName>
    <alternativeName>
        <fullName evidence="7">Peptidoglycan polymerization terminase</fullName>
    </alternativeName>
</protein>
<dbReference type="NCBIfam" id="TIGR00247">
    <property type="entry name" value="endolytic transglycosylase MltG"/>
    <property type="match status" value="1"/>
</dbReference>
<evidence type="ECO:0000256" key="7">
    <source>
        <dbReference type="HAMAP-Rule" id="MF_02065"/>
    </source>
</evidence>
<evidence type="ECO:0000313" key="8">
    <source>
        <dbReference type="EMBL" id="CCE56189.1"/>
    </source>
</evidence>
<dbReference type="Proteomes" id="UP000004840">
    <property type="component" value="Unassembled WGS sequence"/>
</dbReference>
<dbReference type="Pfam" id="PF02618">
    <property type="entry name" value="YceG"/>
    <property type="match status" value="1"/>
</dbReference>
<keyword evidence="6 7" id="KW-0961">Cell wall biogenesis/degradation</keyword>
<dbReference type="AlphaFoldDB" id="G7I174"/>
<keyword evidence="1 7" id="KW-1003">Cell membrane</keyword>
<keyword evidence="2 7" id="KW-0812">Transmembrane</keyword>
<organism evidence="8 9">
    <name type="scientific">Corynebacterium casei UCMA 3821</name>
    <dbReference type="NCBI Taxonomy" id="1110505"/>
    <lineage>
        <taxon>Bacteria</taxon>
        <taxon>Bacillati</taxon>
        <taxon>Actinomycetota</taxon>
        <taxon>Actinomycetes</taxon>
        <taxon>Mycobacteriales</taxon>
        <taxon>Corynebacteriaceae</taxon>
        <taxon>Corynebacterium</taxon>
    </lineage>
</organism>
<comment type="function">
    <text evidence="7">Functions as a peptidoglycan terminase that cleaves nascent peptidoglycan strands endolytically to terminate their elongation.</text>
</comment>
<dbReference type="Gene3D" id="3.30.1490.480">
    <property type="entry name" value="Endolytic murein transglycosylase"/>
    <property type="match status" value="1"/>
</dbReference>
<dbReference type="EMBL" id="CAFW01000100">
    <property type="protein sequence ID" value="CCE56189.1"/>
    <property type="molecule type" value="Genomic_DNA"/>
</dbReference>
<keyword evidence="5 7" id="KW-0456">Lyase</keyword>